<dbReference type="EMBL" id="GG749412">
    <property type="protein sequence ID" value="KMW66887.1"/>
    <property type="molecule type" value="Genomic_DNA"/>
</dbReference>
<evidence type="ECO:0000313" key="2">
    <source>
        <dbReference type="EMBL" id="KMW66887.1"/>
    </source>
</evidence>
<sequence>MPVNMRLINREETPENQIAGFFPTPITARRRRNNQAQDNPPEPEDMADHDEATILRQLIAQKDEEIH</sequence>
<dbReference type="AlphaFoldDB" id="A0A0J9EL98"/>
<protein>
    <submittedName>
        <fullName evidence="2">Uncharacterized protein</fullName>
    </submittedName>
</protein>
<organism evidence="2">
    <name type="scientific">Ajellomyces dermatitidis (strain ATCC 18188 / CBS 674.68)</name>
    <name type="common">Blastomyces dermatitidis</name>
    <dbReference type="NCBI Taxonomy" id="653446"/>
    <lineage>
        <taxon>Eukaryota</taxon>
        <taxon>Fungi</taxon>
        <taxon>Dikarya</taxon>
        <taxon>Ascomycota</taxon>
        <taxon>Pezizomycotina</taxon>
        <taxon>Eurotiomycetes</taxon>
        <taxon>Eurotiomycetidae</taxon>
        <taxon>Onygenales</taxon>
        <taxon>Ajellomycetaceae</taxon>
        <taxon>Blastomyces</taxon>
    </lineage>
</organism>
<feature type="region of interest" description="Disordered" evidence="1">
    <location>
        <begin position="27"/>
        <end position="50"/>
    </location>
</feature>
<evidence type="ECO:0000256" key="1">
    <source>
        <dbReference type="SAM" id="MobiDB-lite"/>
    </source>
</evidence>
<reference evidence="2" key="1">
    <citation type="submission" date="2010-03" db="EMBL/GenBank/DDBJ databases">
        <title>Annotation of Blastomyces dermatitidis strain ATCC 18188.</title>
        <authorList>
            <consortium name="The Broad Institute Genome Sequencing Platform"/>
            <consortium name="Broad Institute Genome Sequencing Center for Infectious Disease."/>
            <person name="Cuomo C."/>
            <person name="Klein B."/>
            <person name="Sullivan T."/>
            <person name="Heitman J."/>
            <person name="Young S."/>
            <person name="Zeng Q."/>
            <person name="Gargeya S."/>
            <person name="Alvarado L."/>
            <person name="Berlin A.M."/>
            <person name="Chapman S.B."/>
            <person name="Chen Z."/>
            <person name="Freedman E."/>
            <person name="Gellesch M."/>
            <person name="Goldberg J."/>
            <person name="Griggs A."/>
            <person name="Gujja S."/>
            <person name="Heilman E."/>
            <person name="Heiman D."/>
            <person name="Howarth C."/>
            <person name="Mehta T."/>
            <person name="Neiman D."/>
            <person name="Pearson M."/>
            <person name="Roberts A."/>
            <person name="Saif S."/>
            <person name="Shea T."/>
            <person name="Shenoy N."/>
            <person name="Sisk P."/>
            <person name="Stolte C."/>
            <person name="Sykes S."/>
            <person name="White J."/>
            <person name="Yandava C."/>
            <person name="Haas B."/>
            <person name="Nusbaum C."/>
            <person name="Birren B."/>
        </authorList>
    </citation>
    <scope>NUCLEOTIDE SEQUENCE</scope>
    <source>
        <strain evidence="2">ATCC 18188</strain>
    </source>
</reference>
<gene>
    <name evidence="2" type="ORF">BDDG_11770</name>
</gene>
<name>A0A0J9EL98_AJEDA</name>
<dbReference type="Proteomes" id="UP000007802">
    <property type="component" value="Unassembled WGS sequence"/>
</dbReference>
<accession>A0A0J9EL98</accession>
<proteinExistence type="predicted"/>